<keyword evidence="5" id="KW-0762">Sugar transport</keyword>
<evidence type="ECO:0000259" key="3">
    <source>
        <dbReference type="Pfam" id="PF02563"/>
    </source>
</evidence>
<evidence type="ECO:0000256" key="1">
    <source>
        <dbReference type="ARBA" id="ARBA00022729"/>
    </source>
</evidence>
<feature type="signal peptide" evidence="2">
    <location>
        <begin position="1"/>
        <end position="27"/>
    </location>
</feature>
<feature type="domain" description="Soluble ligand binding" evidence="4">
    <location>
        <begin position="200"/>
        <end position="250"/>
    </location>
</feature>
<sequence>MTKMIKNFVVGFFMSVHISFMSFLCYADEPKEQQYYKVSIGDVLDISVLDHDELKTRTPVLSDGLISFPYIGSINVKGMSLSDIEKEISKRLSGSYIKYPVVSVSLTSYESLKFFVYGEVLKPGKYALESNMTILKAISTAGGITQDGLYGRIKLRRKQKGGSEYKESIIDLNSTKESNMNCDRLIEDEDIVVVERSKDFFVYGEVIKPGKYTLEDNMTVLKAISIAGGFAKYGSPDRVKILRRVSGKGEYESIKVDIKGAVKGNISKDVCIESGDILVVLEGIL</sequence>
<comment type="caution">
    <text evidence="5">The sequence shown here is derived from an EMBL/GenBank/DDBJ whole genome shotgun (WGS) entry which is preliminary data.</text>
</comment>
<dbReference type="Pfam" id="PF02563">
    <property type="entry name" value="Poly_export"/>
    <property type="match status" value="1"/>
</dbReference>
<dbReference type="Pfam" id="PF10531">
    <property type="entry name" value="SLBB"/>
    <property type="match status" value="2"/>
</dbReference>
<name>A0A1V4ASP4_9BACT</name>
<keyword evidence="1 2" id="KW-0732">Signal</keyword>
<dbReference type="STRING" id="1004156.AYP45_10635"/>
<dbReference type="PANTHER" id="PTHR33619">
    <property type="entry name" value="POLYSACCHARIDE EXPORT PROTEIN GFCE-RELATED"/>
    <property type="match status" value="1"/>
</dbReference>
<proteinExistence type="predicted"/>
<protein>
    <submittedName>
        <fullName evidence="5">Sugar transporter</fullName>
    </submittedName>
</protein>
<reference evidence="5 6" key="1">
    <citation type="journal article" date="2017" name="Water Res.">
        <title>Discovery and metagenomic analysis of an anammox bacterial enrichment related to Candidatus "Brocadia caroliniensis" in a full-scale glycerol-fed nitritation-denitritation separate centrate treatment process.</title>
        <authorList>
            <person name="Park H."/>
            <person name="Brotto A.C."/>
            <person name="van Loosdrecht M.C."/>
            <person name="Chandran K."/>
        </authorList>
    </citation>
    <scope>NUCLEOTIDE SEQUENCE [LARGE SCALE GENOMIC DNA]</scope>
    <source>
        <strain evidence="5">26THWARD</strain>
    </source>
</reference>
<dbReference type="InterPro" id="IPR049712">
    <property type="entry name" value="Poly_export"/>
</dbReference>
<dbReference type="GO" id="GO:0015159">
    <property type="term" value="F:polysaccharide transmembrane transporter activity"/>
    <property type="evidence" value="ECO:0007669"/>
    <property type="project" value="InterPro"/>
</dbReference>
<feature type="domain" description="Polysaccharide export protein N-terminal" evidence="3">
    <location>
        <begin position="32"/>
        <end position="106"/>
    </location>
</feature>
<dbReference type="Gene3D" id="3.30.1950.10">
    <property type="entry name" value="wza like domain"/>
    <property type="match status" value="1"/>
</dbReference>
<dbReference type="PANTHER" id="PTHR33619:SF3">
    <property type="entry name" value="POLYSACCHARIDE EXPORT PROTEIN GFCE-RELATED"/>
    <property type="match status" value="1"/>
</dbReference>
<keyword evidence="5" id="KW-0813">Transport</keyword>
<evidence type="ECO:0000313" key="5">
    <source>
        <dbReference type="EMBL" id="OOP56162.1"/>
    </source>
</evidence>
<feature type="chain" id="PRO_5012799094" evidence="2">
    <location>
        <begin position="28"/>
        <end position="285"/>
    </location>
</feature>
<evidence type="ECO:0000259" key="4">
    <source>
        <dbReference type="Pfam" id="PF10531"/>
    </source>
</evidence>
<dbReference type="EMBL" id="AYTS01000094">
    <property type="protein sequence ID" value="OOP56162.1"/>
    <property type="molecule type" value="Genomic_DNA"/>
</dbReference>
<dbReference type="InterPro" id="IPR019554">
    <property type="entry name" value="Soluble_ligand-bd"/>
</dbReference>
<evidence type="ECO:0000256" key="2">
    <source>
        <dbReference type="SAM" id="SignalP"/>
    </source>
</evidence>
<dbReference type="Gene3D" id="3.10.560.10">
    <property type="entry name" value="Outer membrane lipoprotein wza domain like"/>
    <property type="match status" value="2"/>
</dbReference>
<gene>
    <name evidence="5" type="ORF">AYP45_10635</name>
</gene>
<dbReference type="InterPro" id="IPR003715">
    <property type="entry name" value="Poly_export_N"/>
</dbReference>
<dbReference type="AlphaFoldDB" id="A0A1V4ASP4"/>
<organism evidence="5 6">
    <name type="scientific">Candidatus Brocadia carolinensis</name>
    <dbReference type="NCBI Taxonomy" id="1004156"/>
    <lineage>
        <taxon>Bacteria</taxon>
        <taxon>Pseudomonadati</taxon>
        <taxon>Planctomycetota</taxon>
        <taxon>Candidatus Brocadiia</taxon>
        <taxon>Candidatus Brocadiales</taxon>
        <taxon>Candidatus Brocadiaceae</taxon>
        <taxon>Candidatus Brocadia</taxon>
    </lineage>
</organism>
<accession>A0A1V4ASP4</accession>
<dbReference type="Proteomes" id="UP000189681">
    <property type="component" value="Unassembled WGS sequence"/>
</dbReference>
<feature type="domain" description="Soluble ligand binding" evidence="4">
    <location>
        <begin position="113"/>
        <end position="165"/>
    </location>
</feature>
<evidence type="ECO:0000313" key="6">
    <source>
        <dbReference type="Proteomes" id="UP000189681"/>
    </source>
</evidence>